<protein>
    <submittedName>
        <fullName evidence="2">Uncharacterized protein</fullName>
    </submittedName>
</protein>
<reference evidence="2 3" key="1">
    <citation type="submission" date="2016-10" db="EMBL/GenBank/DDBJ databases">
        <authorList>
            <person name="de Groot N.N."/>
        </authorList>
    </citation>
    <scope>NUCLEOTIDE SEQUENCE [LARGE SCALE GENOMIC DNA]</scope>
    <source>
        <strain evidence="2 3">47C3B</strain>
    </source>
</reference>
<proteinExistence type="predicted"/>
<accession>A0A1G7HXI1</accession>
<name>A0A1G7HXI1_9SPHI</name>
<dbReference type="Proteomes" id="UP000199072">
    <property type="component" value="Unassembled WGS sequence"/>
</dbReference>
<feature type="signal peptide" evidence="1">
    <location>
        <begin position="1"/>
        <end position="19"/>
    </location>
</feature>
<keyword evidence="3" id="KW-1185">Reference proteome</keyword>
<evidence type="ECO:0000313" key="2">
    <source>
        <dbReference type="EMBL" id="SDF05063.1"/>
    </source>
</evidence>
<dbReference type="AlphaFoldDB" id="A0A1G7HXI1"/>
<gene>
    <name evidence="2" type="ORF">SAMN05216464_11263</name>
</gene>
<sequence>MLKCANTFLLLIIALSTGFTTKLDEVTNYYGIPETLTFDNVDFKLSWSSHPNATYYKQEYLPKNNTSEHFDDMLIIDFIVTDLSVKDAVGAQIKTLMERKKTDAICNYSVAKSPDGNEYILDFLMSESAGDKISIIEWNGYHYKPYTDKAGHNGVLLFAISHRAYSDQAIPFLKSLKTYKTEQVTKLLKYPTPEIQLK</sequence>
<dbReference type="EMBL" id="FNAI01000012">
    <property type="protein sequence ID" value="SDF05063.1"/>
    <property type="molecule type" value="Genomic_DNA"/>
</dbReference>
<feature type="chain" id="PRO_5011672375" evidence="1">
    <location>
        <begin position="20"/>
        <end position="198"/>
    </location>
</feature>
<evidence type="ECO:0000313" key="3">
    <source>
        <dbReference type="Proteomes" id="UP000199072"/>
    </source>
</evidence>
<dbReference type="OrthoDB" id="6057861at2"/>
<dbReference type="RefSeq" id="WP_091152823.1">
    <property type="nucleotide sequence ID" value="NZ_FNAI01000012.1"/>
</dbReference>
<evidence type="ECO:0000256" key="1">
    <source>
        <dbReference type="SAM" id="SignalP"/>
    </source>
</evidence>
<organism evidence="2 3">
    <name type="scientific">Mucilaginibacter pineti</name>
    <dbReference type="NCBI Taxonomy" id="1391627"/>
    <lineage>
        <taxon>Bacteria</taxon>
        <taxon>Pseudomonadati</taxon>
        <taxon>Bacteroidota</taxon>
        <taxon>Sphingobacteriia</taxon>
        <taxon>Sphingobacteriales</taxon>
        <taxon>Sphingobacteriaceae</taxon>
        <taxon>Mucilaginibacter</taxon>
    </lineage>
</organism>
<keyword evidence="1" id="KW-0732">Signal</keyword>